<protein>
    <submittedName>
        <fullName evidence="1">MurG-like transferase</fullName>
    </submittedName>
</protein>
<proteinExistence type="predicted"/>
<sequence length="332" mass="37240">MHPIVVTSGVDSEYVLGGFAEHLRSKGYVVHEIDFGASNADFRPLLESLSSSKVAFVTSSHANLTSRTARMITPLFWEKYPNYLAPLEILPILKPQVSVYVPHDLLSPFGDRNLDEYRFLDLFDHLLAPQDFPELQTQVGQRTQVHSAGWIKYRAHPVDQPLEAHLDALPYPRISFMISSIQFLTDKYGPAGLVQYYKSILTKGVRVKLPVWSGVEQIEEAIRNHTEAEVIDSHYSSASLIAQSDLVVCNAASSILAESILAGVPGICLLDDEAESAELKIEKLREYPQLVFHDYRSRAAIPTEVLDDVLSQKLAKRLKPIDYDFMESLICV</sequence>
<keyword evidence="2" id="KW-1185">Reference proteome</keyword>
<dbReference type="AlphaFoldDB" id="A0A518G4I0"/>
<gene>
    <name evidence="1" type="ORF">Q31a_17910</name>
</gene>
<evidence type="ECO:0000313" key="2">
    <source>
        <dbReference type="Proteomes" id="UP000318017"/>
    </source>
</evidence>
<dbReference type="EMBL" id="CP036298">
    <property type="protein sequence ID" value="QDV23492.1"/>
    <property type="molecule type" value="Genomic_DNA"/>
</dbReference>
<accession>A0A518G4I0</accession>
<dbReference type="RefSeq" id="WP_145076473.1">
    <property type="nucleotide sequence ID" value="NZ_CP036298.1"/>
</dbReference>
<dbReference type="KEGG" id="ahel:Q31a_17910"/>
<keyword evidence="1" id="KW-0808">Transferase</keyword>
<name>A0A518G4I0_9BACT</name>
<dbReference type="Proteomes" id="UP000318017">
    <property type="component" value="Chromosome"/>
</dbReference>
<dbReference type="GO" id="GO:0016740">
    <property type="term" value="F:transferase activity"/>
    <property type="evidence" value="ECO:0007669"/>
    <property type="project" value="UniProtKB-KW"/>
</dbReference>
<reference evidence="1 2" key="1">
    <citation type="submission" date="2019-02" db="EMBL/GenBank/DDBJ databases">
        <title>Deep-cultivation of Planctomycetes and their phenomic and genomic characterization uncovers novel biology.</title>
        <authorList>
            <person name="Wiegand S."/>
            <person name="Jogler M."/>
            <person name="Boedeker C."/>
            <person name="Pinto D."/>
            <person name="Vollmers J."/>
            <person name="Rivas-Marin E."/>
            <person name="Kohn T."/>
            <person name="Peeters S.H."/>
            <person name="Heuer A."/>
            <person name="Rast P."/>
            <person name="Oberbeckmann S."/>
            <person name="Bunk B."/>
            <person name="Jeske O."/>
            <person name="Meyerdierks A."/>
            <person name="Storesund J.E."/>
            <person name="Kallscheuer N."/>
            <person name="Luecker S."/>
            <person name="Lage O.M."/>
            <person name="Pohl T."/>
            <person name="Merkel B.J."/>
            <person name="Hornburger P."/>
            <person name="Mueller R.-W."/>
            <person name="Bruemmer F."/>
            <person name="Labrenz M."/>
            <person name="Spormann A.M."/>
            <person name="Op den Camp H."/>
            <person name="Overmann J."/>
            <person name="Amann R."/>
            <person name="Jetten M.S.M."/>
            <person name="Mascher T."/>
            <person name="Medema M.H."/>
            <person name="Devos D.P."/>
            <person name="Kaster A.-K."/>
            <person name="Ovreas L."/>
            <person name="Rohde M."/>
            <person name="Galperin M.Y."/>
            <person name="Jogler C."/>
        </authorList>
    </citation>
    <scope>NUCLEOTIDE SEQUENCE [LARGE SCALE GENOMIC DNA]</scope>
    <source>
        <strain evidence="1 2">Q31a</strain>
    </source>
</reference>
<evidence type="ECO:0000313" key="1">
    <source>
        <dbReference type="EMBL" id="QDV23492.1"/>
    </source>
</evidence>
<organism evidence="1 2">
    <name type="scientific">Aureliella helgolandensis</name>
    <dbReference type="NCBI Taxonomy" id="2527968"/>
    <lineage>
        <taxon>Bacteria</taxon>
        <taxon>Pseudomonadati</taxon>
        <taxon>Planctomycetota</taxon>
        <taxon>Planctomycetia</taxon>
        <taxon>Pirellulales</taxon>
        <taxon>Pirellulaceae</taxon>
        <taxon>Aureliella</taxon>
    </lineage>
</organism>
<dbReference type="OrthoDB" id="2533557at2"/>